<dbReference type="PRINTS" id="PR00344">
    <property type="entry name" value="BCTRLSENSOR"/>
</dbReference>
<dbReference type="InterPro" id="IPR004358">
    <property type="entry name" value="Sig_transdc_His_kin-like_C"/>
</dbReference>
<keyword evidence="12" id="KW-1185">Reference proteome</keyword>
<keyword evidence="8" id="KW-0902">Two-component regulatory system</keyword>
<dbReference type="InterPro" id="IPR005467">
    <property type="entry name" value="His_kinase_dom"/>
</dbReference>
<evidence type="ECO:0000313" key="12">
    <source>
        <dbReference type="Proteomes" id="UP001228113"/>
    </source>
</evidence>
<dbReference type="InterPro" id="IPR036890">
    <property type="entry name" value="HATPase_C_sf"/>
</dbReference>
<evidence type="ECO:0000256" key="1">
    <source>
        <dbReference type="ARBA" id="ARBA00000085"/>
    </source>
</evidence>
<proteinExistence type="predicted"/>
<dbReference type="GO" id="GO:0000155">
    <property type="term" value="F:phosphorelay sensor kinase activity"/>
    <property type="evidence" value="ECO:0007669"/>
    <property type="project" value="InterPro"/>
</dbReference>
<dbReference type="InterPro" id="IPR003661">
    <property type="entry name" value="HisK_dim/P_dom"/>
</dbReference>
<reference evidence="11" key="1">
    <citation type="journal article" date="2023" name="Int. J. Syst. Evol. Microbiol.">
        <title>Mesoterricola silvestris gen. nov., sp. nov., Mesoterricola sediminis sp. nov., Geothrix oryzae sp. nov., Geothrix edaphica sp. nov., Geothrix rubra sp. nov., and Geothrix limicola sp. nov., six novel members of Acidobacteriota isolated from soils.</title>
        <authorList>
            <person name="Itoh H."/>
            <person name="Sugisawa Y."/>
            <person name="Mise K."/>
            <person name="Xu Z."/>
            <person name="Kuniyasu M."/>
            <person name="Ushijima N."/>
            <person name="Kawano K."/>
            <person name="Kobayashi E."/>
            <person name="Shiratori Y."/>
            <person name="Masuda Y."/>
            <person name="Senoo K."/>
        </authorList>
    </citation>
    <scope>NUCLEOTIDE SEQUENCE</scope>
    <source>
        <strain evidence="11">W786</strain>
    </source>
</reference>
<evidence type="ECO:0000259" key="10">
    <source>
        <dbReference type="PROSITE" id="PS50109"/>
    </source>
</evidence>
<dbReference type="PANTHER" id="PTHR43065">
    <property type="entry name" value="SENSOR HISTIDINE KINASE"/>
    <property type="match status" value="1"/>
</dbReference>
<dbReference type="KEGG" id="msea:METESE_16470"/>
<gene>
    <name evidence="11" type="primary">fleS</name>
    <name evidence="11" type="ORF">METESE_16470</name>
</gene>
<accession>A0AA48GS94</accession>
<dbReference type="GO" id="GO:0005524">
    <property type="term" value="F:ATP binding"/>
    <property type="evidence" value="ECO:0007669"/>
    <property type="project" value="UniProtKB-KW"/>
</dbReference>
<evidence type="ECO:0000256" key="8">
    <source>
        <dbReference type="ARBA" id="ARBA00023012"/>
    </source>
</evidence>
<dbReference type="SUPFAM" id="SSF47384">
    <property type="entry name" value="Homodimeric domain of signal transducing histidine kinase"/>
    <property type="match status" value="1"/>
</dbReference>
<evidence type="ECO:0000256" key="5">
    <source>
        <dbReference type="ARBA" id="ARBA00022741"/>
    </source>
</evidence>
<evidence type="ECO:0000256" key="9">
    <source>
        <dbReference type="SAM" id="Coils"/>
    </source>
</evidence>
<dbReference type="EMBL" id="AP027081">
    <property type="protein sequence ID" value="BDU76689.1"/>
    <property type="molecule type" value="Genomic_DNA"/>
</dbReference>
<organism evidence="11 12">
    <name type="scientific">Mesoterricola sediminis</name>
    <dbReference type="NCBI Taxonomy" id="2927980"/>
    <lineage>
        <taxon>Bacteria</taxon>
        <taxon>Pseudomonadati</taxon>
        <taxon>Acidobacteriota</taxon>
        <taxon>Holophagae</taxon>
        <taxon>Holophagales</taxon>
        <taxon>Holophagaceae</taxon>
        <taxon>Mesoterricola</taxon>
    </lineage>
</organism>
<evidence type="ECO:0000256" key="3">
    <source>
        <dbReference type="ARBA" id="ARBA00022553"/>
    </source>
</evidence>
<keyword evidence="5" id="KW-0547">Nucleotide-binding</keyword>
<evidence type="ECO:0000256" key="2">
    <source>
        <dbReference type="ARBA" id="ARBA00012438"/>
    </source>
</evidence>
<name>A0AA48GS94_9BACT</name>
<feature type="domain" description="Histidine kinase" evidence="10">
    <location>
        <begin position="146"/>
        <end position="355"/>
    </location>
</feature>
<dbReference type="SMART" id="SM00387">
    <property type="entry name" value="HATPase_c"/>
    <property type="match status" value="1"/>
</dbReference>
<feature type="coiled-coil region" evidence="9">
    <location>
        <begin position="14"/>
        <end position="48"/>
    </location>
</feature>
<evidence type="ECO:0000256" key="7">
    <source>
        <dbReference type="ARBA" id="ARBA00022840"/>
    </source>
</evidence>
<dbReference type="Pfam" id="PF00512">
    <property type="entry name" value="HisKA"/>
    <property type="match status" value="1"/>
</dbReference>
<keyword evidence="9" id="KW-0175">Coiled coil</keyword>
<sequence length="355" mass="39416">MSVLPEPQQLMEAFAAFTQASEQLQQKYESLQGQLQQLGNELQTVLETVPYAIWVLGVHGELRFTNRNRGLDGVFLDGPAPWEPQAPEGLRRFRTQDGEDRFMEQENRPTDTGQIITLRDVTEAHLKAQQATREERLQAMGLMAAELAHEIRNPLGSLSLFAGMLVEDLAHMPAQAELAQHIQASVERLNTLVANTLTFSRDIVPKARPFALAEFWEEIRKASGLPEDVGWENRIPARASWTADPDLLRQVGVNLVQNSLRALEGREAPRLVLRAAQETLEGRAHWRLTLEDNGCGIAAEALARIFDPFYTTFGGGTGLGLAVSHRILMAHSGLMNIESRQGQGTKVHLRLPAGL</sequence>
<dbReference type="PANTHER" id="PTHR43065:SF10">
    <property type="entry name" value="PEROXIDE STRESS-ACTIVATED HISTIDINE KINASE MAK3"/>
    <property type="match status" value="1"/>
</dbReference>
<dbReference type="Proteomes" id="UP001228113">
    <property type="component" value="Chromosome"/>
</dbReference>
<evidence type="ECO:0000256" key="6">
    <source>
        <dbReference type="ARBA" id="ARBA00022777"/>
    </source>
</evidence>
<evidence type="ECO:0000313" key="11">
    <source>
        <dbReference type="EMBL" id="BDU76689.1"/>
    </source>
</evidence>
<dbReference type="EC" id="2.7.13.3" evidence="2"/>
<keyword evidence="4" id="KW-0808">Transferase</keyword>
<keyword evidence="7" id="KW-0067">ATP-binding</keyword>
<protein>
    <recommendedName>
        <fullName evidence="2">histidine kinase</fullName>
        <ecNumber evidence="2">2.7.13.3</ecNumber>
    </recommendedName>
</protein>
<keyword evidence="3" id="KW-0597">Phosphoprotein</keyword>
<dbReference type="PROSITE" id="PS50109">
    <property type="entry name" value="HIS_KIN"/>
    <property type="match status" value="1"/>
</dbReference>
<dbReference type="Pfam" id="PF02518">
    <property type="entry name" value="HATPase_c"/>
    <property type="match status" value="1"/>
</dbReference>
<dbReference type="InterPro" id="IPR036097">
    <property type="entry name" value="HisK_dim/P_sf"/>
</dbReference>
<dbReference type="SMART" id="SM00388">
    <property type="entry name" value="HisKA"/>
    <property type="match status" value="1"/>
</dbReference>
<dbReference type="AlphaFoldDB" id="A0AA48GS94"/>
<dbReference type="Gene3D" id="3.30.565.10">
    <property type="entry name" value="Histidine kinase-like ATPase, C-terminal domain"/>
    <property type="match status" value="1"/>
</dbReference>
<keyword evidence="6 11" id="KW-0418">Kinase</keyword>
<comment type="catalytic activity">
    <reaction evidence="1">
        <text>ATP + protein L-histidine = ADP + protein N-phospho-L-histidine.</text>
        <dbReference type="EC" id="2.7.13.3"/>
    </reaction>
</comment>
<dbReference type="CDD" id="cd00082">
    <property type="entry name" value="HisKA"/>
    <property type="match status" value="1"/>
</dbReference>
<dbReference type="InterPro" id="IPR003594">
    <property type="entry name" value="HATPase_dom"/>
</dbReference>
<dbReference type="SUPFAM" id="SSF55874">
    <property type="entry name" value="ATPase domain of HSP90 chaperone/DNA topoisomerase II/histidine kinase"/>
    <property type="match status" value="1"/>
</dbReference>
<dbReference type="Gene3D" id="1.10.287.130">
    <property type="match status" value="1"/>
</dbReference>
<evidence type="ECO:0000256" key="4">
    <source>
        <dbReference type="ARBA" id="ARBA00022679"/>
    </source>
</evidence>
<dbReference type="RefSeq" id="WP_243334376.1">
    <property type="nucleotide sequence ID" value="NZ_AP027081.1"/>
</dbReference>